<protein>
    <recommendedName>
        <fullName evidence="1">RNase H type-1 domain-containing protein</fullName>
    </recommendedName>
</protein>
<dbReference type="Pfam" id="PF13456">
    <property type="entry name" value="RVT_3"/>
    <property type="match status" value="1"/>
</dbReference>
<dbReference type="GO" id="GO:0004523">
    <property type="term" value="F:RNA-DNA hybrid ribonuclease activity"/>
    <property type="evidence" value="ECO:0007669"/>
    <property type="project" value="InterPro"/>
</dbReference>
<accession>A0A392QE18</accession>
<feature type="non-terminal residue" evidence="2">
    <location>
        <position position="1"/>
    </location>
</feature>
<dbReference type="InterPro" id="IPR012337">
    <property type="entry name" value="RNaseH-like_sf"/>
</dbReference>
<comment type="caution">
    <text evidence="2">The sequence shown here is derived from an EMBL/GenBank/DDBJ whole genome shotgun (WGS) entry which is preliminary data.</text>
</comment>
<dbReference type="GO" id="GO:0003676">
    <property type="term" value="F:nucleic acid binding"/>
    <property type="evidence" value="ECO:0007669"/>
    <property type="project" value="InterPro"/>
</dbReference>
<dbReference type="Proteomes" id="UP000265520">
    <property type="component" value="Unassembled WGS sequence"/>
</dbReference>
<sequence length="107" mass="11520">TKHSARGVAMQALRTLDERLARGQHSAAACTRSCCCTYQSAGCSYVAHKLTVIDGEALALLEAIREAASRGWSNIMFESDSKTVVDAVHTKVAILSLVLLFSLLSCY</sequence>
<name>A0A392QE18_9FABA</name>
<reference evidence="2 3" key="1">
    <citation type="journal article" date="2018" name="Front. Plant Sci.">
        <title>Red Clover (Trifolium pratense) and Zigzag Clover (T. medium) - A Picture of Genomic Similarities and Differences.</title>
        <authorList>
            <person name="Dluhosova J."/>
            <person name="Istvanek J."/>
            <person name="Nedelnik J."/>
            <person name="Repkova J."/>
        </authorList>
    </citation>
    <scope>NUCLEOTIDE SEQUENCE [LARGE SCALE GENOMIC DNA]</scope>
    <source>
        <strain evidence="3">cv. 10/8</strain>
        <tissue evidence="2">Leaf</tissue>
    </source>
</reference>
<organism evidence="2 3">
    <name type="scientific">Trifolium medium</name>
    <dbReference type="NCBI Taxonomy" id="97028"/>
    <lineage>
        <taxon>Eukaryota</taxon>
        <taxon>Viridiplantae</taxon>
        <taxon>Streptophyta</taxon>
        <taxon>Embryophyta</taxon>
        <taxon>Tracheophyta</taxon>
        <taxon>Spermatophyta</taxon>
        <taxon>Magnoliopsida</taxon>
        <taxon>eudicotyledons</taxon>
        <taxon>Gunneridae</taxon>
        <taxon>Pentapetalae</taxon>
        <taxon>rosids</taxon>
        <taxon>fabids</taxon>
        <taxon>Fabales</taxon>
        <taxon>Fabaceae</taxon>
        <taxon>Papilionoideae</taxon>
        <taxon>50 kb inversion clade</taxon>
        <taxon>NPAAA clade</taxon>
        <taxon>Hologalegina</taxon>
        <taxon>IRL clade</taxon>
        <taxon>Trifolieae</taxon>
        <taxon>Trifolium</taxon>
    </lineage>
</organism>
<dbReference type="AlphaFoldDB" id="A0A392QE18"/>
<dbReference type="Gene3D" id="3.30.420.10">
    <property type="entry name" value="Ribonuclease H-like superfamily/Ribonuclease H"/>
    <property type="match status" value="1"/>
</dbReference>
<proteinExistence type="predicted"/>
<evidence type="ECO:0000313" key="2">
    <source>
        <dbReference type="EMBL" id="MCI21756.1"/>
    </source>
</evidence>
<dbReference type="SUPFAM" id="SSF53098">
    <property type="entry name" value="Ribonuclease H-like"/>
    <property type="match status" value="1"/>
</dbReference>
<dbReference type="EMBL" id="LXQA010126615">
    <property type="protein sequence ID" value="MCI21756.1"/>
    <property type="molecule type" value="Genomic_DNA"/>
</dbReference>
<dbReference type="InterPro" id="IPR036397">
    <property type="entry name" value="RNaseH_sf"/>
</dbReference>
<keyword evidence="3" id="KW-1185">Reference proteome</keyword>
<dbReference type="InterPro" id="IPR002156">
    <property type="entry name" value="RNaseH_domain"/>
</dbReference>
<evidence type="ECO:0000313" key="3">
    <source>
        <dbReference type="Proteomes" id="UP000265520"/>
    </source>
</evidence>
<evidence type="ECO:0000259" key="1">
    <source>
        <dbReference type="Pfam" id="PF13456"/>
    </source>
</evidence>
<feature type="domain" description="RNase H type-1" evidence="1">
    <location>
        <begin position="24"/>
        <end position="92"/>
    </location>
</feature>